<feature type="transmembrane region" description="Helical" evidence="1">
    <location>
        <begin position="12"/>
        <end position="29"/>
    </location>
</feature>
<name>A0A2H0R431_9BACT</name>
<dbReference type="Gene3D" id="3.30.70.60">
    <property type="match status" value="1"/>
</dbReference>
<dbReference type="InterPro" id="IPR007445">
    <property type="entry name" value="PilO"/>
</dbReference>
<dbReference type="GO" id="GO:0043683">
    <property type="term" value="P:type IV pilus assembly"/>
    <property type="evidence" value="ECO:0007669"/>
    <property type="project" value="InterPro"/>
</dbReference>
<dbReference type="GO" id="GO:0043107">
    <property type="term" value="P:type IV pilus-dependent motility"/>
    <property type="evidence" value="ECO:0007669"/>
    <property type="project" value="InterPro"/>
</dbReference>
<organism evidence="2 3">
    <name type="scientific">Candidatus Yanofskybacteria bacterium CG10_big_fil_rev_8_21_14_0_10_46_23</name>
    <dbReference type="NCBI Taxonomy" id="1975098"/>
    <lineage>
        <taxon>Bacteria</taxon>
        <taxon>Candidatus Yanofskyibacteriota</taxon>
    </lineage>
</organism>
<dbReference type="InterPro" id="IPR014717">
    <property type="entry name" value="Transl_elong_EF1B/ribsomal_bS6"/>
</dbReference>
<evidence type="ECO:0000256" key="1">
    <source>
        <dbReference type="SAM" id="Phobius"/>
    </source>
</evidence>
<protein>
    <recommendedName>
        <fullName evidence="4">Pilus assembly protein PilO</fullName>
    </recommendedName>
</protein>
<comment type="caution">
    <text evidence="2">The sequence shown here is derived from an EMBL/GenBank/DDBJ whole genome shotgun (WGS) entry which is preliminary data.</text>
</comment>
<keyword evidence="1" id="KW-1133">Transmembrane helix</keyword>
<proteinExistence type="predicted"/>
<dbReference type="Pfam" id="PF04350">
    <property type="entry name" value="PilO"/>
    <property type="match status" value="1"/>
</dbReference>
<dbReference type="Proteomes" id="UP000230232">
    <property type="component" value="Unassembled WGS sequence"/>
</dbReference>
<keyword evidence="1" id="KW-0472">Membrane</keyword>
<evidence type="ECO:0008006" key="4">
    <source>
        <dbReference type="Google" id="ProtNLM"/>
    </source>
</evidence>
<keyword evidence="1" id="KW-0812">Transmembrane</keyword>
<evidence type="ECO:0000313" key="2">
    <source>
        <dbReference type="EMBL" id="PIR41267.1"/>
    </source>
</evidence>
<gene>
    <name evidence="2" type="ORF">COV31_02580</name>
</gene>
<sequence length="185" mass="20621">MEYNFRKILGGALIGLVGFFGLGFVWPIFGSIRVYQAALIARETALAEKTALIDQVKRLDSEAQTRKAEVDRLAELLPEDENSKEVLVSLDTLARESGLFIRNFKSSIRAESGGQIEGGQQILNVETVVSGTYPSFFTFMNQLEKSLRIFDVKEISISEKELSGPAGKILDFSLRIETYFNNGEE</sequence>
<evidence type="ECO:0000313" key="3">
    <source>
        <dbReference type="Proteomes" id="UP000230232"/>
    </source>
</evidence>
<dbReference type="AlphaFoldDB" id="A0A2H0R431"/>
<accession>A0A2H0R431</accession>
<reference evidence="2 3" key="1">
    <citation type="submission" date="2017-09" db="EMBL/GenBank/DDBJ databases">
        <title>Depth-based differentiation of microbial function through sediment-hosted aquifers and enrichment of novel symbionts in the deep terrestrial subsurface.</title>
        <authorList>
            <person name="Probst A.J."/>
            <person name="Ladd B."/>
            <person name="Jarett J.K."/>
            <person name="Geller-Mcgrath D.E."/>
            <person name="Sieber C.M."/>
            <person name="Emerson J.B."/>
            <person name="Anantharaman K."/>
            <person name="Thomas B.C."/>
            <person name="Malmstrom R."/>
            <person name="Stieglmeier M."/>
            <person name="Klingl A."/>
            <person name="Woyke T."/>
            <person name="Ryan C.M."/>
            <person name="Banfield J.F."/>
        </authorList>
    </citation>
    <scope>NUCLEOTIDE SEQUENCE [LARGE SCALE GENOMIC DNA]</scope>
    <source>
        <strain evidence="2">CG10_big_fil_rev_8_21_14_0_10_46_23</strain>
    </source>
</reference>
<dbReference type="EMBL" id="PCXO01000010">
    <property type="protein sequence ID" value="PIR41267.1"/>
    <property type="molecule type" value="Genomic_DNA"/>
</dbReference>